<reference evidence="1" key="2">
    <citation type="submission" date="2020-07" db="EMBL/GenBank/DDBJ databases">
        <authorList>
            <person name="Vera ALvarez R."/>
            <person name="Arias-Moreno D.M."/>
            <person name="Jimenez-Jacinto V."/>
            <person name="Jimenez-Bremont J.F."/>
            <person name="Swaminathan K."/>
            <person name="Moose S.P."/>
            <person name="Guerrero-Gonzalez M.L."/>
            <person name="Marino-Ramirez L."/>
            <person name="Landsman D."/>
            <person name="Rodriguez-Kessler M."/>
            <person name="Delgado-Sanchez P."/>
        </authorList>
    </citation>
    <scope>NUCLEOTIDE SEQUENCE</scope>
    <source>
        <tissue evidence="1">Cladode</tissue>
    </source>
</reference>
<reference evidence="1" key="1">
    <citation type="journal article" date="2013" name="J. Plant Res.">
        <title>Effect of fungi and light on seed germination of three Opuntia species from semiarid lands of central Mexico.</title>
        <authorList>
            <person name="Delgado-Sanchez P."/>
            <person name="Jimenez-Bremont J.F."/>
            <person name="Guerrero-Gonzalez Mde L."/>
            <person name="Flores J."/>
        </authorList>
    </citation>
    <scope>NUCLEOTIDE SEQUENCE</scope>
    <source>
        <tissue evidence="1">Cladode</tissue>
    </source>
</reference>
<organism evidence="1">
    <name type="scientific">Opuntia streptacantha</name>
    <name type="common">Prickly pear cactus</name>
    <name type="synonym">Opuntia cardona</name>
    <dbReference type="NCBI Taxonomy" id="393608"/>
    <lineage>
        <taxon>Eukaryota</taxon>
        <taxon>Viridiplantae</taxon>
        <taxon>Streptophyta</taxon>
        <taxon>Embryophyta</taxon>
        <taxon>Tracheophyta</taxon>
        <taxon>Spermatophyta</taxon>
        <taxon>Magnoliopsida</taxon>
        <taxon>eudicotyledons</taxon>
        <taxon>Gunneridae</taxon>
        <taxon>Pentapetalae</taxon>
        <taxon>Caryophyllales</taxon>
        <taxon>Cactineae</taxon>
        <taxon>Cactaceae</taxon>
        <taxon>Opuntioideae</taxon>
        <taxon>Opuntia</taxon>
    </lineage>
</organism>
<evidence type="ECO:0000313" key="1">
    <source>
        <dbReference type="EMBL" id="MBA4624518.1"/>
    </source>
</evidence>
<accession>A0A7C8YQZ4</accession>
<proteinExistence type="predicted"/>
<protein>
    <submittedName>
        <fullName evidence="1">Uncharacterized protein</fullName>
    </submittedName>
</protein>
<sequence length="110" mass="12691">MRKIATMNPRRLFPMIHGFTIKLHDQQKTKRGRCGSPDQQAVNIQDSTITFRLHKGGVKNRCKSNLLQTSALTMKNLRLFELSEKKPQTYLSFEPGNLFKQSLPILLLHN</sequence>
<dbReference type="AlphaFoldDB" id="A0A7C8YQZ4"/>
<name>A0A7C8YQZ4_OPUST</name>
<dbReference type="EMBL" id="GISG01047932">
    <property type="protein sequence ID" value="MBA4624518.1"/>
    <property type="molecule type" value="Transcribed_RNA"/>
</dbReference>